<reference evidence="1" key="1">
    <citation type="submission" date="2018-05" db="EMBL/GenBank/DDBJ databases">
        <title>Draft genome of Mucuna pruriens seed.</title>
        <authorList>
            <person name="Nnadi N.E."/>
            <person name="Vos R."/>
            <person name="Hasami M.H."/>
            <person name="Devisetty U.K."/>
            <person name="Aguiy J.C."/>
        </authorList>
    </citation>
    <scope>NUCLEOTIDE SEQUENCE [LARGE SCALE GENOMIC DNA]</scope>
    <source>
        <strain evidence="1">JCA_2017</strain>
    </source>
</reference>
<evidence type="ECO:0008006" key="3">
    <source>
        <dbReference type="Google" id="ProtNLM"/>
    </source>
</evidence>
<evidence type="ECO:0000313" key="1">
    <source>
        <dbReference type="EMBL" id="RDX92153.1"/>
    </source>
</evidence>
<dbReference type="AlphaFoldDB" id="A0A371GP82"/>
<gene>
    <name evidence="1" type="ORF">CR513_25773</name>
</gene>
<protein>
    <recommendedName>
        <fullName evidence="3">Mitochondrial protein</fullName>
    </recommendedName>
</protein>
<dbReference type="EMBL" id="QJKJ01004939">
    <property type="protein sequence ID" value="RDX92153.1"/>
    <property type="molecule type" value="Genomic_DNA"/>
</dbReference>
<organism evidence="1 2">
    <name type="scientific">Mucuna pruriens</name>
    <name type="common">Velvet bean</name>
    <name type="synonym">Dolichos pruriens</name>
    <dbReference type="NCBI Taxonomy" id="157652"/>
    <lineage>
        <taxon>Eukaryota</taxon>
        <taxon>Viridiplantae</taxon>
        <taxon>Streptophyta</taxon>
        <taxon>Embryophyta</taxon>
        <taxon>Tracheophyta</taxon>
        <taxon>Spermatophyta</taxon>
        <taxon>Magnoliopsida</taxon>
        <taxon>eudicotyledons</taxon>
        <taxon>Gunneridae</taxon>
        <taxon>Pentapetalae</taxon>
        <taxon>rosids</taxon>
        <taxon>fabids</taxon>
        <taxon>Fabales</taxon>
        <taxon>Fabaceae</taxon>
        <taxon>Papilionoideae</taxon>
        <taxon>50 kb inversion clade</taxon>
        <taxon>NPAAA clade</taxon>
        <taxon>indigoferoid/millettioid clade</taxon>
        <taxon>Phaseoleae</taxon>
        <taxon>Mucuna</taxon>
    </lineage>
</organism>
<dbReference type="Proteomes" id="UP000257109">
    <property type="component" value="Unassembled WGS sequence"/>
</dbReference>
<name>A0A371GP82_MUCPR</name>
<comment type="caution">
    <text evidence="1">The sequence shown here is derived from an EMBL/GenBank/DDBJ whole genome shotgun (WGS) entry which is preliminary data.</text>
</comment>
<accession>A0A371GP82</accession>
<feature type="non-terminal residue" evidence="1">
    <location>
        <position position="1"/>
    </location>
</feature>
<sequence length="126" mass="14916">MQKEFEMSMMGELKFFLGLQINQAEDAIYIHQTKYVKELLMTTTTKTHYQLLKKFNLKDCKIMSTFMHLTSFLSLNGMDKKVDQTSYKDLKFIITKNQLVDIFTKPFPKDKLVHIKNFLGMTFIIE</sequence>
<keyword evidence="2" id="KW-1185">Reference proteome</keyword>
<proteinExistence type="predicted"/>
<evidence type="ECO:0000313" key="2">
    <source>
        <dbReference type="Proteomes" id="UP000257109"/>
    </source>
</evidence>
<dbReference type="OrthoDB" id="418237at2759"/>